<gene>
    <name evidence="1" type="ORF">EVA95_03780</name>
</gene>
<dbReference type="GO" id="GO:0005737">
    <property type="term" value="C:cytoplasm"/>
    <property type="evidence" value="ECO:0007669"/>
    <property type="project" value="TreeGrafter"/>
</dbReference>
<proteinExistence type="predicted"/>
<name>A0A520MVS2_9GAMM</name>
<dbReference type="SMART" id="SM01211">
    <property type="entry name" value="GATase_5"/>
    <property type="match status" value="1"/>
</dbReference>
<protein>
    <submittedName>
        <fullName evidence="1">Phosphoribosylformylglycinamidine synthase</fullName>
    </submittedName>
</protein>
<dbReference type="EMBL" id="SHBH01000042">
    <property type="protein sequence ID" value="RZO25276.1"/>
    <property type="molecule type" value="Genomic_DNA"/>
</dbReference>
<dbReference type="GO" id="GO:0004642">
    <property type="term" value="F:phosphoribosylformylglycinamidine synthase activity"/>
    <property type="evidence" value="ECO:0007669"/>
    <property type="project" value="TreeGrafter"/>
</dbReference>
<feature type="non-terminal residue" evidence="1">
    <location>
        <position position="1"/>
    </location>
</feature>
<dbReference type="PANTHER" id="PTHR10099:SF1">
    <property type="entry name" value="PHOSPHORIBOSYLFORMYLGLYCINAMIDINE SYNTHASE"/>
    <property type="match status" value="1"/>
</dbReference>
<dbReference type="PANTHER" id="PTHR10099">
    <property type="entry name" value="PHOSPHORIBOSYLFORMYLGLYCINAMIDINE SYNTHASE"/>
    <property type="match status" value="1"/>
</dbReference>
<accession>A0A520MVS2</accession>
<dbReference type="Gene3D" id="3.40.50.880">
    <property type="match status" value="1"/>
</dbReference>
<dbReference type="GO" id="GO:0006164">
    <property type="term" value="P:purine nucleotide biosynthetic process"/>
    <property type="evidence" value="ECO:0007669"/>
    <property type="project" value="TreeGrafter"/>
</dbReference>
<sequence length="202" mass="23058">GFSYGDVLGAGGGWSNTILYNSNVKQQFEDFFNNQNTFTLGVCNGCQMLSNLKTIIPGAEHWPSFERNLSDQFEARLIQVKIKKTNSILLQDMEDWTLPVASAHGEGRTNFFENNLEKLKNQNQIAMNFVDSNMSSTEKYPLNPNGSNEGITGITAADGRVTIMMPHPERVFRKLQMSWHPKDWHEFSPWMQLFINARKFSE</sequence>
<evidence type="ECO:0000313" key="1">
    <source>
        <dbReference type="EMBL" id="RZO25276.1"/>
    </source>
</evidence>
<dbReference type="AlphaFoldDB" id="A0A520MVS2"/>
<evidence type="ECO:0000313" key="2">
    <source>
        <dbReference type="Proteomes" id="UP000319384"/>
    </source>
</evidence>
<reference evidence="1 2" key="1">
    <citation type="submission" date="2019-02" db="EMBL/GenBank/DDBJ databases">
        <title>Prokaryotic population dynamics and viral predation in marine succession experiment using metagenomics: the confinement effect.</title>
        <authorList>
            <person name="Haro-Moreno J.M."/>
            <person name="Rodriguez-Valera F."/>
            <person name="Lopez-Perez M."/>
        </authorList>
    </citation>
    <scope>NUCLEOTIDE SEQUENCE [LARGE SCALE GENOMIC DNA]</scope>
    <source>
        <strain evidence="1">MED-G162</strain>
    </source>
</reference>
<dbReference type="Pfam" id="PF13507">
    <property type="entry name" value="GATase_5"/>
    <property type="match status" value="1"/>
</dbReference>
<dbReference type="SUPFAM" id="SSF52317">
    <property type="entry name" value="Class I glutamine amidotransferase-like"/>
    <property type="match status" value="1"/>
</dbReference>
<organism evidence="1 2">
    <name type="scientific">SAR86 cluster bacterium</name>
    <dbReference type="NCBI Taxonomy" id="2030880"/>
    <lineage>
        <taxon>Bacteria</taxon>
        <taxon>Pseudomonadati</taxon>
        <taxon>Pseudomonadota</taxon>
        <taxon>Gammaproteobacteria</taxon>
        <taxon>SAR86 cluster</taxon>
    </lineage>
</organism>
<comment type="caution">
    <text evidence="1">The sequence shown here is derived from an EMBL/GenBank/DDBJ whole genome shotgun (WGS) entry which is preliminary data.</text>
</comment>
<dbReference type="Proteomes" id="UP000319384">
    <property type="component" value="Unassembled WGS sequence"/>
</dbReference>
<dbReference type="InterPro" id="IPR029062">
    <property type="entry name" value="Class_I_gatase-like"/>
</dbReference>